<reference evidence="1 2" key="1">
    <citation type="submission" date="2014-11" db="EMBL/GenBank/DDBJ databases">
        <title>Symbiosis island explosion on the genome of extra-slow-growing strains of soybean bradyrhizobia with massive insertion sequences.</title>
        <authorList>
            <person name="Iida T."/>
            <person name="Minamisawa K."/>
        </authorList>
    </citation>
    <scope>NUCLEOTIDE SEQUENCE [LARGE SCALE GENOMIC DNA]</scope>
    <source>
        <strain evidence="1 2">NK6</strain>
    </source>
</reference>
<proteinExistence type="predicted"/>
<name>A0A0E4BLK7_9BRAD</name>
<evidence type="ECO:0000313" key="1">
    <source>
        <dbReference type="EMBL" id="BAR54576.1"/>
    </source>
</evidence>
<dbReference type="EMBL" id="AP014685">
    <property type="protein sequence ID" value="BAR54576.1"/>
    <property type="molecule type" value="Genomic_DNA"/>
</dbReference>
<organism evidence="1 2">
    <name type="scientific">Bradyrhizobium diazoefficiens</name>
    <dbReference type="NCBI Taxonomy" id="1355477"/>
    <lineage>
        <taxon>Bacteria</taxon>
        <taxon>Pseudomonadati</taxon>
        <taxon>Pseudomonadota</taxon>
        <taxon>Alphaproteobacteria</taxon>
        <taxon>Hyphomicrobiales</taxon>
        <taxon>Nitrobacteraceae</taxon>
        <taxon>Bradyrhizobium</taxon>
    </lineage>
</organism>
<dbReference type="AlphaFoldDB" id="A0A0E4BLK7"/>
<accession>A0A0E4BLK7</accession>
<evidence type="ECO:0000313" key="2">
    <source>
        <dbReference type="Proteomes" id="UP000063308"/>
    </source>
</evidence>
<sequence length="43" mass="4854">MTRAHDRFPDEIAERRFTIRHPVAMRSKPAGVFAGVIQSSSAR</sequence>
<protein>
    <submittedName>
        <fullName evidence="1">Uncharacterized protein</fullName>
    </submittedName>
</protein>
<gene>
    <name evidence="1" type="ORF">NK6_1392</name>
</gene>
<dbReference type="Proteomes" id="UP000063308">
    <property type="component" value="Chromosome"/>
</dbReference>